<accession>A0AAU9JVY6</accession>
<protein>
    <submittedName>
        <fullName evidence="1">Uncharacterized protein</fullName>
    </submittedName>
</protein>
<organism evidence="1 2">
    <name type="scientific">Blepharisma stoltei</name>
    <dbReference type="NCBI Taxonomy" id="1481888"/>
    <lineage>
        <taxon>Eukaryota</taxon>
        <taxon>Sar</taxon>
        <taxon>Alveolata</taxon>
        <taxon>Ciliophora</taxon>
        <taxon>Postciliodesmatophora</taxon>
        <taxon>Heterotrichea</taxon>
        <taxon>Heterotrichida</taxon>
        <taxon>Blepharismidae</taxon>
        <taxon>Blepharisma</taxon>
    </lineage>
</organism>
<keyword evidence="2" id="KW-1185">Reference proteome</keyword>
<evidence type="ECO:0000313" key="1">
    <source>
        <dbReference type="EMBL" id="CAG9328672.1"/>
    </source>
</evidence>
<reference evidence="1" key="1">
    <citation type="submission" date="2021-09" db="EMBL/GenBank/DDBJ databases">
        <authorList>
            <consortium name="AG Swart"/>
            <person name="Singh M."/>
            <person name="Singh A."/>
            <person name="Seah K."/>
            <person name="Emmerich C."/>
        </authorList>
    </citation>
    <scope>NUCLEOTIDE SEQUENCE</scope>
    <source>
        <strain evidence="1">ATCC30299</strain>
    </source>
</reference>
<dbReference type="AlphaFoldDB" id="A0AAU9JVY6"/>
<name>A0AAU9JVY6_9CILI</name>
<proteinExistence type="predicted"/>
<dbReference type="EMBL" id="CAJZBQ010000046">
    <property type="protein sequence ID" value="CAG9328672.1"/>
    <property type="molecule type" value="Genomic_DNA"/>
</dbReference>
<sequence length="178" mass="20869">MQDIAQWISYASSLTSNKSNFLSNIEPLKEALISVEEILSQSKINLNALMISENINELYLQSQIAHVQLLAKILFRKRRAMIIWCIKRCIKGIQKYDMHFVNNGLLYNNVKFRFKQNKEVEVICADILNTIEFEKEIPKTIEENENTERLKRCAEKVLRHIRKENDADRNQIMIKVSA</sequence>
<dbReference type="Proteomes" id="UP001162131">
    <property type="component" value="Unassembled WGS sequence"/>
</dbReference>
<comment type="caution">
    <text evidence="1">The sequence shown here is derived from an EMBL/GenBank/DDBJ whole genome shotgun (WGS) entry which is preliminary data.</text>
</comment>
<gene>
    <name evidence="1" type="ORF">BSTOLATCC_MIC46664</name>
</gene>
<evidence type="ECO:0000313" key="2">
    <source>
        <dbReference type="Proteomes" id="UP001162131"/>
    </source>
</evidence>